<name>A0A421NUS7_9MOLU</name>
<dbReference type="Proteomes" id="UP000283896">
    <property type="component" value="Unassembled WGS sequence"/>
</dbReference>
<evidence type="ECO:0000256" key="1">
    <source>
        <dbReference type="SAM" id="MobiDB-lite"/>
    </source>
</evidence>
<protein>
    <submittedName>
        <fullName evidence="2">Uncharacterized protein</fullName>
    </submittedName>
</protein>
<reference evidence="3" key="1">
    <citation type="submission" date="2016-11" db="EMBL/GenBank/DDBJ databases">
        <title>Genome sequence of Candidatus Phytoplasma solani strain SA-1.</title>
        <authorList>
            <person name="Haryono M."/>
            <person name="Samarzija I."/>
            <person name="Seruga Music M."/>
            <person name="Hogenhout S."/>
            <person name="Kuo C.-H."/>
        </authorList>
    </citation>
    <scope>NUCLEOTIDE SEQUENCE [LARGE SCALE GENOMIC DNA]</scope>
    <source>
        <strain evidence="3">SA-1</strain>
    </source>
</reference>
<evidence type="ECO:0000313" key="3">
    <source>
        <dbReference type="Proteomes" id="UP000283896"/>
    </source>
</evidence>
<proteinExistence type="predicted"/>
<organism evidence="2 3">
    <name type="scientific">Candidatus Phytoplasma solani</name>
    <dbReference type="NCBI Taxonomy" id="69896"/>
    <lineage>
        <taxon>Bacteria</taxon>
        <taxon>Bacillati</taxon>
        <taxon>Mycoplasmatota</taxon>
        <taxon>Mollicutes</taxon>
        <taxon>Acholeplasmatales</taxon>
        <taxon>Acholeplasmataceae</taxon>
        <taxon>Candidatus Phytoplasma</taxon>
        <taxon>16SrXII (Stolbur group)</taxon>
    </lineage>
</organism>
<evidence type="ECO:0000313" key="2">
    <source>
        <dbReference type="EMBL" id="RMI87779.1"/>
    </source>
</evidence>
<feature type="compositionally biased region" description="Basic residues" evidence="1">
    <location>
        <begin position="20"/>
        <end position="29"/>
    </location>
</feature>
<dbReference type="AlphaFoldDB" id="A0A421NUS7"/>
<comment type="caution">
    <text evidence="2">The sequence shown here is derived from an EMBL/GenBank/DDBJ whole genome shotgun (WGS) entry which is preliminary data.</text>
</comment>
<gene>
    <name evidence="2" type="ORF">PSSA1_v1c5480</name>
</gene>
<sequence length="39" mass="4689">MSDGMIEAYRGTYFQDRLQKPKKKKTKKSIKGELKKWKL</sequence>
<feature type="region of interest" description="Disordered" evidence="1">
    <location>
        <begin position="18"/>
        <end position="39"/>
    </location>
</feature>
<keyword evidence="3" id="KW-1185">Reference proteome</keyword>
<accession>A0A421NUS7</accession>
<feature type="compositionally biased region" description="Basic and acidic residues" evidence="1">
    <location>
        <begin position="30"/>
        <end position="39"/>
    </location>
</feature>
<dbReference type="EMBL" id="MPBG01000009">
    <property type="protein sequence ID" value="RMI87779.1"/>
    <property type="molecule type" value="Genomic_DNA"/>
</dbReference>